<feature type="compositionally biased region" description="Basic and acidic residues" evidence="1">
    <location>
        <begin position="140"/>
        <end position="152"/>
    </location>
</feature>
<evidence type="ECO:0000313" key="3">
    <source>
        <dbReference type="EMBL" id="KAF5333636.1"/>
    </source>
</evidence>
<dbReference type="EMBL" id="JAACJK010000109">
    <property type="protein sequence ID" value="KAF5333636.1"/>
    <property type="molecule type" value="Genomic_DNA"/>
</dbReference>
<dbReference type="Proteomes" id="UP000541558">
    <property type="component" value="Unassembled WGS sequence"/>
</dbReference>
<evidence type="ECO:0000256" key="2">
    <source>
        <dbReference type="SAM" id="SignalP"/>
    </source>
</evidence>
<protein>
    <submittedName>
        <fullName evidence="3">Uncharacterized protein</fullName>
    </submittedName>
</protein>
<sequence length="245" mass="26995">MKSTLLSTLLSAAFVLRVQAYIPLEEGAFNVRRFHLVERAVDSGEIVSRAFLSSYDVVPRDSDDLVPRRCHTISACGTPGGCMMMAAQTYCDGEDPKKGFQRAVKQTGAIGRETLKLIGTSLGTGPVGTIAKTVKNVVGESKKAHKQNEAARKKNAKNAKKEQKKAPKQKKARGGKRHKRELEMEDGVVVNRRDFEIVERDEDMNFVGRSRYSTFDLDSRGESDDAIVSRACEVYDGDVSCIPGH</sequence>
<feature type="region of interest" description="Disordered" evidence="1">
    <location>
        <begin position="139"/>
        <end position="185"/>
    </location>
</feature>
<proteinExistence type="predicted"/>
<dbReference type="OrthoDB" id="2981416at2759"/>
<feature type="compositionally biased region" description="Basic residues" evidence="1">
    <location>
        <begin position="166"/>
        <end position="179"/>
    </location>
</feature>
<keyword evidence="2" id="KW-0732">Signal</keyword>
<dbReference type="AlphaFoldDB" id="A0A8H5C279"/>
<keyword evidence="4" id="KW-1185">Reference proteome</keyword>
<evidence type="ECO:0000256" key="1">
    <source>
        <dbReference type="SAM" id="MobiDB-lite"/>
    </source>
</evidence>
<reference evidence="3 4" key="1">
    <citation type="journal article" date="2020" name="ISME J.">
        <title>Uncovering the hidden diversity of litter-decomposition mechanisms in mushroom-forming fungi.</title>
        <authorList>
            <person name="Floudas D."/>
            <person name="Bentzer J."/>
            <person name="Ahren D."/>
            <person name="Johansson T."/>
            <person name="Persson P."/>
            <person name="Tunlid A."/>
        </authorList>
    </citation>
    <scope>NUCLEOTIDE SEQUENCE [LARGE SCALE GENOMIC DNA]</scope>
    <source>
        <strain evidence="3 4">CBS 175.51</strain>
    </source>
</reference>
<name>A0A8H5C279_9AGAR</name>
<comment type="caution">
    <text evidence="3">The sequence shown here is derived from an EMBL/GenBank/DDBJ whole genome shotgun (WGS) entry which is preliminary data.</text>
</comment>
<feature type="signal peptide" evidence="2">
    <location>
        <begin position="1"/>
        <end position="20"/>
    </location>
</feature>
<evidence type="ECO:0000313" key="4">
    <source>
        <dbReference type="Proteomes" id="UP000541558"/>
    </source>
</evidence>
<accession>A0A8H5C279</accession>
<gene>
    <name evidence="3" type="ORF">D9611_002784</name>
</gene>
<feature type="chain" id="PRO_5034003253" evidence="2">
    <location>
        <begin position="21"/>
        <end position="245"/>
    </location>
</feature>
<organism evidence="3 4">
    <name type="scientific">Ephemerocybe angulata</name>
    <dbReference type="NCBI Taxonomy" id="980116"/>
    <lineage>
        <taxon>Eukaryota</taxon>
        <taxon>Fungi</taxon>
        <taxon>Dikarya</taxon>
        <taxon>Basidiomycota</taxon>
        <taxon>Agaricomycotina</taxon>
        <taxon>Agaricomycetes</taxon>
        <taxon>Agaricomycetidae</taxon>
        <taxon>Agaricales</taxon>
        <taxon>Agaricineae</taxon>
        <taxon>Psathyrellaceae</taxon>
        <taxon>Ephemerocybe</taxon>
    </lineage>
</organism>